<feature type="domain" description="Coilin N-terminal" evidence="2">
    <location>
        <begin position="6"/>
        <end position="189"/>
    </location>
</feature>
<feature type="compositionally biased region" description="Polar residues" evidence="1">
    <location>
        <begin position="549"/>
        <end position="590"/>
    </location>
</feature>
<feature type="domain" description="Coilin tudor" evidence="3">
    <location>
        <begin position="388"/>
        <end position="483"/>
    </location>
</feature>
<evidence type="ECO:0000259" key="2">
    <source>
        <dbReference type="Pfam" id="PF15862"/>
    </source>
</evidence>
<dbReference type="EMBL" id="JAUHHV010000001">
    <property type="protein sequence ID" value="KAK1438178.1"/>
    <property type="molecule type" value="Genomic_DNA"/>
</dbReference>
<dbReference type="GO" id="GO:0000387">
    <property type="term" value="P:spliceosomal snRNP assembly"/>
    <property type="evidence" value="ECO:0007669"/>
    <property type="project" value="TreeGrafter"/>
</dbReference>
<feature type="compositionally biased region" description="Basic residues" evidence="1">
    <location>
        <begin position="668"/>
        <end position="682"/>
    </location>
</feature>
<feature type="region of interest" description="Disordered" evidence="1">
    <location>
        <begin position="640"/>
        <end position="688"/>
    </location>
</feature>
<dbReference type="GO" id="GO:0030619">
    <property type="term" value="F:U1 snRNA binding"/>
    <property type="evidence" value="ECO:0007669"/>
    <property type="project" value="TreeGrafter"/>
</dbReference>
<feature type="compositionally biased region" description="Polar residues" evidence="1">
    <location>
        <begin position="212"/>
        <end position="221"/>
    </location>
</feature>
<feature type="compositionally biased region" description="Acidic residues" evidence="1">
    <location>
        <begin position="131"/>
        <end position="148"/>
    </location>
</feature>
<feature type="region of interest" description="Disordered" evidence="1">
    <location>
        <begin position="514"/>
        <end position="617"/>
    </location>
</feature>
<feature type="compositionally biased region" description="Polar residues" evidence="1">
    <location>
        <begin position="332"/>
        <end position="357"/>
    </location>
</feature>
<dbReference type="InterPro" id="IPR024822">
    <property type="entry name" value="Coilin"/>
</dbReference>
<evidence type="ECO:0000313" key="5">
    <source>
        <dbReference type="Proteomes" id="UP001229421"/>
    </source>
</evidence>
<evidence type="ECO:0000313" key="4">
    <source>
        <dbReference type="EMBL" id="KAK1438178.1"/>
    </source>
</evidence>
<organism evidence="4 5">
    <name type="scientific">Tagetes erecta</name>
    <name type="common">African marigold</name>
    <dbReference type="NCBI Taxonomy" id="13708"/>
    <lineage>
        <taxon>Eukaryota</taxon>
        <taxon>Viridiplantae</taxon>
        <taxon>Streptophyta</taxon>
        <taxon>Embryophyta</taxon>
        <taxon>Tracheophyta</taxon>
        <taxon>Spermatophyta</taxon>
        <taxon>Magnoliopsida</taxon>
        <taxon>eudicotyledons</taxon>
        <taxon>Gunneridae</taxon>
        <taxon>Pentapetalae</taxon>
        <taxon>asterids</taxon>
        <taxon>campanulids</taxon>
        <taxon>Asterales</taxon>
        <taxon>Asteraceae</taxon>
        <taxon>Asteroideae</taxon>
        <taxon>Heliantheae alliance</taxon>
        <taxon>Tageteae</taxon>
        <taxon>Tagetes</taxon>
    </lineage>
</organism>
<feature type="compositionally biased region" description="Basic residues" evidence="1">
    <location>
        <begin position="233"/>
        <end position="242"/>
    </location>
</feature>
<dbReference type="Pfam" id="PF15862">
    <property type="entry name" value="Coilin_N"/>
    <property type="match status" value="1"/>
</dbReference>
<dbReference type="PANTHER" id="PTHR15197:SF0">
    <property type="entry name" value="COILIN"/>
    <property type="match status" value="1"/>
</dbReference>
<dbReference type="PANTHER" id="PTHR15197">
    <property type="entry name" value="COILIN P80"/>
    <property type="match status" value="1"/>
</dbReference>
<reference evidence="4" key="1">
    <citation type="journal article" date="2023" name="bioRxiv">
        <title>Improved chromosome-level genome assembly for marigold (Tagetes erecta).</title>
        <authorList>
            <person name="Jiang F."/>
            <person name="Yuan L."/>
            <person name="Wang S."/>
            <person name="Wang H."/>
            <person name="Xu D."/>
            <person name="Wang A."/>
            <person name="Fan W."/>
        </authorList>
    </citation>
    <scope>NUCLEOTIDE SEQUENCE</scope>
    <source>
        <strain evidence="4">WSJ</strain>
        <tissue evidence="4">Leaf</tissue>
    </source>
</reference>
<dbReference type="AlphaFoldDB" id="A0AAD8LBX5"/>
<gene>
    <name evidence="4" type="ORF">QVD17_03983</name>
</gene>
<proteinExistence type="predicted"/>
<evidence type="ECO:0000256" key="1">
    <source>
        <dbReference type="SAM" id="MobiDB-lite"/>
    </source>
</evidence>
<feature type="region of interest" description="Disordered" evidence="1">
    <location>
        <begin position="326"/>
        <end position="357"/>
    </location>
</feature>
<feature type="region of interest" description="Disordered" evidence="1">
    <location>
        <begin position="126"/>
        <end position="160"/>
    </location>
</feature>
<dbReference type="Proteomes" id="UP001229421">
    <property type="component" value="Unassembled WGS sequence"/>
</dbReference>
<dbReference type="GO" id="GO:0015030">
    <property type="term" value="C:Cajal body"/>
    <property type="evidence" value="ECO:0007669"/>
    <property type="project" value="TreeGrafter"/>
</dbReference>
<evidence type="ECO:0008006" key="6">
    <source>
        <dbReference type="Google" id="ProtNLM"/>
    </source>
</evidence>
<evidence type="ECO:0000259" key="3">
    <source>
        <dbReference type="Pfam" id="PF23086"/>
    </source>
</evidence>
<sequence>MGTPSVRVRLLFEDRSILTKTQRSDEMDHTWLLLKLQQHPTISDVCAHLLHSFKLHRSCPNGIMLYMEGFALPPFESTEILKEKEIICVKKKGGSTPDACNLLDDTLEPDDDSLLLLANDNFDKRTKEYQSESEEDDEEQSHDEELPEETISKKRKASTDLQNVKKKKRLAVCGDDEDEAETSNKKVAKKFAATSNKKVRSPTVKRSEELQDNANEANQVSKAFETIKLPSRNARRKKDKRRCMRELAKIGKKKPQQAYSKPEVVEYSKLEATKPKNKEANDQPKGLLYWKQASKKPVQNGDVATDAGPVVTRPGRFRFESLDGDHAAKQAGASTEKVNWNGSSSKTKSQTMGSEKLSTFKRNDQSKWLYKESFKPLFEDSKVPVIDPDDFDKLPPCSEPKEGDVIAYRLLELNSSWVPEFSSSRVGRISYYDAEDIVLTPVTEYPIVLERNNEDKPNDSLYGEDGALEINYSALVDVRIVKQYDPDATGPLNDGVNQTSMVDYKDVAENLVSNSNDYHKDDPKDSNPGGVNPWDRLSSKSTEIPEPNNPSTVGSGLNIPCSNSGAGPSTSTALDANKAGSSKQGKNGNSIDPWLNANKRDTPQENNSGWSSVLGPTANDCENRSSWGRPWSAFVVSKTSSVIQPNKENEWHAGSSRGSWKPMLRGAPRGRGRGRGGSRGRGRGRDGN</sequence>
<name>A0AAD8LBX5_TARER</name>
<dbReference type="InterPro" id="IPR031722">
    <property type="entry name" value="Coilin_N"/>
</dbReference>
<dbReference type="Pfam" id="PF23086">
    <property type="entry name" value="Tudor_Coilin"/>
    <property type="match status" value="1"/>
</dbReference>
<dbReference type="InterPro" id="IPR056398">
    <property type="entry name" value="Tudor_Coilin"/>
</dbReference>
<accession>A0AAD8LBX5</accession>
<keyword evidence="5" id="KW-1185">Reference proteome</keyword>
<feature type="region of interest" description="Disordered" evidence="1">
    <location>
        <begin position="192"/>
        <end position="242"/>
    </location>
</feature>
<comment type="caution">
    <text evidence="4">The sequence shown here is derived from an EMBL/GenBank/DDBJ whole genome shotgun (WGS) entry which is preliminary data.</text>
</comment>
<protein>
    <recommendedName>
        <fullName evidence="6">Coilin</fullName>
    </recommendedName>
</protein>
<dbReference type="GO" id="GO:0030620">
    <property type="term" value="F:U2 snRNA binding"/>
    <property type="evidence" value="ECO:0007669"/>
    <property type="project" value="TreeGrafter"/>
</dbReference>